<feature type="region of interest" description="Disordered" evidence="1">
    <location>
        <begin position="42"/>
        <end position="62"/>
    </location>
</feature>
<name>A0ABQ1X555_9BACT</name>
<gene>
    <name evidence="2" type="ORF">GCM10011378_40630</name>
</gene>
<accession>A0ABQ1X555</accession>
<evidence type="ECO:0000256" key="1">
    <source>
        <dbReference type="SAM" id="MobiDB-lite"/>
    </source>
</evidence>
<organism evidence="2 3">
    <name type="scientific">Hymenobacter glacieicola</name>
    <dbReference type="NCBI Taxonomy" id="1562124"/>
    <lineage>
        <taxon>Bacteria</taxon>
        <taxon>Pseudomonadati</taxon>
        <taxon>Bacteroidota</taxon>
        <taxon>Cytophagia</taxon>
        <taxon>Cytophagales</taxon>
        <taxon>Hymenobacteraceae</taxon>
        <taxon>Hymenobacter</taxon>
    </lineage>
</organism>
<dbReference type="RefSeq" id="WP_188559692.1">
    <property type="nucleotide sequence ID" value="NZ_BMGS01000015.1"/>
</dbReference>
<keyword evidence="3" id="KW-1185">Reference proteome</keyword>
<reference evidence="3" key="1">
    <citation type="journal article" date="2019" name="Int. J. Syst. Evol. Microbiol.">
        <title>The Global Catalogue of Microorganisms (GCM) 10K type strain sequencing project: providing services to taxonomists for standard genome sequencing and annotation.</title>
        <authorList>
            <consortium name="The Broad Institute Genomics Platform"/>
            <consortium name="The Broad Institute Genome Sequencing Center for Infectious Disease"/>
            <person name="Wu L."/>
            <person name="Ma J."/>
        </authorList>
    </citation>
    <scope>NUCLEOTIDE SEQUENCE [LARGE SCALE GENOMIC DNA]</scope>
    <source>
        <strain evidence="3">CGMCC 1.12990</strain>
    </source>
</reference>
<evidence type="ECO:0000313" key="3">
    <source>
        <dbReference type="Proteomes" id="UP000601361"/>
    </source>
</evidence>
<dbReference type="Proteomes" id="UP000601361">
    <property type="component" value="Unassembled WGS sequence"/>
</dbReference>
<comment type="caution">
    <text evidence="2">The sequence shown here is derived from an EMBL/GenBank/DDBJ whole genome shotgun (WGS) entry which is preliminary data.</text>
</comment>
<sequence length="62" mass="6469">MPTATATPFSPGQAVTFQFTSMGPVYPGTVVNSTSQRTVVGYTPEGGTYQERPTSTALVKAV</sequence>
<protein>
    <submittedName>
        <fullName evidence="2">Uncharacterized protein</fullName>
    </submittedName>
</protein>
<proteinExistence type="predicted"/>
<feature type="compositionally biased region" description="Polar residues" evidence="1">
    <location>
        <begin position="51"/>
        <end position="62"/>
    </location>
</feature>
<dbReference type="EMBL" id="BMGS01000015">
    <property type="protein sequence ID" value="GGG60495.1"/>
    <property type="molecule type" value="Genomic_DNA"/>
</dbReference>
<evidence type="ECO:0000313" key="2">
    <source>
        <dbReference type="EMBL" id="GGG60495.1"/>
    </source>
</evidence>